<evidence type="ECO:0000313" key="3">
    <source>
        <dbReference type="Proteomes" id="UP000807469"/>
    </source>
</evidence>
<proteinExistence type="predicted"/>
<keyword evidence="3" id="KW-1185">Reference proteome</keyword>
<protein>
    <submittedName>
        <fullName evidence="2">Uncharacterized protein</fullName>
    </submittedName>
</protein>
<dbReference type="AlphaFoldDB" id="A0A9P5YQF3"/>
<feature type="compositionally biased region" description="Basic and acidic residues" evidence="1">
    <location>
        <begin position="1"/>
        <end position="12"/>
    </location>
</feature>
<evidence type="ECO:0000313" key="2">
    <source>
        <dbReference type="EMBL" id="KAF9472830.1"/>
    </source>
</evidence>
<organism evidence="2 3">
    <name type="scientific">Pholiota conissans</name>
    <dbReference type="NCBI Taxonomy" id="109636"/>
    <lineage>
        <taxon>Eukaryota</taxon>
        <taxon>Fungi</taxon>
        <taxon>Dikarya</taxon>
        <taxon>Basidiomycota</taxon>
        <taxon>Agaricomycotina</taxon>
        <taxon>Agaricomycetes</taxon>
        <taxon>Agaricomycetidae</taxon>
        <taxon>Agaricales</taxon>
        <taxon>Agaricineae</taxon>
        <taxon>Strophariaceae</taxon>
        <taxon>Pholiota</taxon>
    </lineage>
</organism>
<feature type="region of interest" description="Disordered" evidence="1">
    <location>
        <begin position="1"/>
        <end position="111"/>
    </location>
</feature>
<evidence type="ECO:0000256" key="1">
    <source>
        <dbReference type="SAM" id="MobiDB-lite"/>
    </source>
</evidence>
<dbReference type="Proteomes" id="UP000807469">
    <property type="component" value="Unassembled WGS sequence"/>
</dbReference>
<comment type="caution">
    <text evidence="2">The sequence shown here is derived from an EMBL/GenBank/DDBJ whole genome shotgun (WGS) entry which is preliminary data.</text>
</comment>
<accession>A0A9P5YQF3</accession>
<reference evidence="2" key="1">
    <citation type="submission" date="2020-11" db="EMBL/GenBank/DDBJ databases">
        <authorList>
            <consortium name="DOE Joint Genome Institute"/>
            <person name="Ahrendt S."/>
            <person name="Riley R."/>
            <person name="Andreopoulos W."/>
            <person name="Labutti K."/>
            <person name="Pangilinan J."/>
            <person name="Ruiz-Duenas F.J."/>
            <person name="Barrasa J.M."/>
            <person name="Sanchez-Garcia M."/>
            <person name="Camarero S."/>
            <person name="Miyauchi S."/>
            <person name="Serrano A."/>
            <person name="Linde D."/>
            <person name="Babiker R."/>
            <person name="Drula E."/>
            <person name="Ayuso-Fernandez I."/>
            <person name="Pacheco R."/>
            <person name="Padilla G."/>
            <person name="Ferreira P."/>
            <person name="Barriuso J."/>
            <person name="Kellner H."/>
            <person name="Castanera R."/>
            <person name="Alfaro M."/>
            <person name="Ramirez L."/>
            <person name="Pisabarro A.G."/>
            <person name="Kuo A."/>
            <person name="Tritt A."/>
            <person name="Lipzen A."/>
            <person name="He G."/>
            <person name="Yan M."/>
            <person name="Ng V."/>
            <person name="Cullen D."/>
            <person name="Martin F."/>
            <person name="Rosso M.-N."/>
            <person name="Henrissat B."/>
            <person name="Hibbett D."/>
            <person name="Martinez A.T."/>
            <person name="Grigoriev I.V."/>
        </authorList>
    </citation>
    <scope>NUCLEOTIDE SEQUENCE</scope>
    <source>
        <strain evidence="2">CIRM-BRFM 674</strain>
    </source>
</reference>
<dbReference type="EMBL" id="MU155493">
    <property type="protein sequence ID" value="KAF9472830.1"/>
    <property type="molecule type" value="Genomic_DNA"/>
</dbReference>
<gene>
    <name evidence="2" type="ORF">BDN70DRAFT_434468</name>
</gene>
<name>A0A9P5YQF3_9AGAR</name>
<dbReference type="OrthoDB" id="3215163at2759"/>
<sequence>MDGFKKSADGRPNKRRRVDNMTAPEGFQESGNPKPVHKPSVPQFQSAFGNIDTAPQPKSKSKDTTRTKPAAKKPLSHTGLQDTSISRDAMKASTSRRVDTPPLAVQKPLKITSAQDLRKEFVLNIPQKPKPQLRHAPRPPPLMETNVPKPLLHQIVAPSFPAPKPSSKVLQPLHPPTHVISTSRNNLQPSKDLRTISSAEYGAEDLASILLRDQSKGLYAHAGDDITRRGLELSPERKNKDGTGKFIRGGLAARAATHFDRTRTSFVLWRRQKELERTRTNAIPSGVEFCASVLKILHRSPPPPARPTASTPPTTVIALCRIYQPNGDAHASFKADHLYKVVFSCPDLRASETGLEALGEGQSVRVYQPWHSMGASQDKAEGAGAKIPRLPASLPLPCSEPFSTPNPLNAPTSDTTLFCSRYFIS</sequence>